<evidence type="ECO:0000256" key="1">
    <source>
        <dbReference type="SAM" id="MobiDB-lite"/>
    </source>
</evidence>
<keyword evidence="2" id="KW-1133">Transmembrane helix</keyword>
<evidence type="ECO:0000256" key="2">
    <source>
        <dbReference type="SAM" id="Phobius"/>
    </source>
</evidence>
<feature type="transmembrane region" description="Helical" evidence="2">
    <location>
        <begin position="136"/>
        <end position="157"/>
    </location>
</feature>
<dbReference type="EMBL" id="BLJE01000002">
    <property type="protein sequence ID" value="GFE65339.1"/>
    <property type="molecule type" value="Genomic_DNA"/>
</dbReference>
<proteinExistence type="predicted"/>
<dbReference type="OrthoDB" id="7777158at2"/>
<keyword evidence="2" id="KW-0472">Membrane</keyword>
<comment type="caution">
    <text evidence="3">The sequence shown here is derived from an EMBL/GenBank/DDBJ whole genome shotgun (WGS) entry which is preliminary data.</text>
</comment>
<sequence>MSTQETSGVAQSDGVSDQSLSLEKRLEEARARRSKALEQRRVSKASKAKGEKVRVTFPQDLAASGLAIDPASVQRKDVLDGPSKVDNVSAPAVDQADDIKVDAAIAALPIPEAPEAKDDEAGPQPALVLAKQMSPLLIAVCASLLGGIVIGAGLVAMRSGTGPEQIALATEAAPEIAVPVERRGVVPFSSNLQFSLPLETGVPESQAQPRSTLARPASPPAKAEIDQRTAAVRDGAFAEIRDAPLRLAAFTKAPARPNGSQAKFAPGLNENTPALFDRSGLPYSEPGYQLMVHAPEELADDEMLNVLTALENAQEVVGDLIRVPFTISANHVRYYHAQDAEVAERIATLIDGTARDFTDFRPQPSEGRVEVWMAGGGDARVSAESVRRSSRPRISTERTSLEAIARREWRKQRAAIQKVLDGL</sequence>
<protein>
    <submittedName>
        <fullName evidence="3">Uncharacterized protein</fullName>
    </submittedName>
</protein>
<dbReference type="RefSeq" id="WP_159807178.1">
    <property type="nucleotide sequence ID" value="NZ_BLJE01000002.1"/>
</dbReference>
<dbReference type="Proteomes" id="UP000436822">
    <property type="component" value="Unassembled WGS sequence"/>
</dbReference>
<keyword evidence="4" id="KW-1185">Reference proteome</keyword>
<reference evidence="3 4" key="1">
    <citation type="submission" date="2019-12" db="EMBL/GenBank/DDBJ databases">
        <title>Litoreibacter badius sp. nov., a novel bacteriochlorophyll a-containing bacterium in the genus Litoreibacter.</title>
        <authorList>
            <person name="Kanamuro M."/>
            <person name="Takabe Y."/>
            <person name="Mori K."/>
            <person name="Takaichi S."/>
            <person name="Hanada S."/>
        </authorList>
    </citation>
    <scope>NUCLEOTIDE SEQUENCE [LARGE SCALE GENOMIC DNA]</scope>
    <source>
        <strain evidence="3 4">K6</strain>
    </source>
</reference>
<dbReference type="AlphaFoldDB" id="A0A6N6JIU1"/>
<keyword evidence="2" id="KW-0812">Transmembrane</keyword>
<organism evidence="3 4">
    <name type="scientific">Litoreibacter roseus</name>
    <dbReference type="NCBI Taxonomy" id="2601869"/>
    <lineage>
        <taxon>Bacteria</taxon>
        <taxon>Pseudomonadati</taxon>
        <taxon>Pseudomonadota</taxon>
        <taxon>Alphaproteobacteria</taxon>
        <taxon>Rhodobacterales</taxon>
        <taxon>Roseobacteraceae</taxon>
        <taxon>Litoreibacter</taxon>
    </lineage>
</organism>
<gene>
    <name evidence="3" type="ORF">KIN_24130</name>
</gene>
<feature type="compositionally biased region" description="Basic and acidic residues" evidence="1">
    <location>
        <begin position="22"/>
        <end position="41"/>
    </location>
</feature>
<feature type="region of interest" description="Disordered" evidence="1">
    <location>
        <begin position="200"/>
        <end position="226"/>
    </location>
</feature>
<feature type="region of interest" description="Disordered" evidence="1">
    <location>
        <begin position="1"/>
        <end position="49"/>
    </location>
</feature>
<accession>A0A6N6JIU1</accession>
<name>A0A6N6JIU1_9RHOB</name>
<feature type="compositionally biased region" description="Polar residues" evidence="1">
    <location>
        <begin position="1"/>
        <end position="18"/>
    </location>
</feature>
<evidence type="ECO:0000313" key="3">
    <source>
        <dbReference type="EMBL" id="GFE65339.1"/>
    </source>
</evidence>
<evidence type="ECO:0000313" key="4">
    <source>
        <dbReference type="Proteomes" id="UP000436822"/>
    </source>
</evidence>